<accession>A0AAV4QJM3</accession>
<comment type="caution">
    <text evidence="1">The sequence shown here is derived from an EMBL/GenBank/DDBJ whole genome shotgun (WGS) entry which is preliminary data.</text>
</comment>
<sequence>MKHAASKTTAIVPITTPEATITDAGTPLAMSTATTDSLSAKPTGHTLVESYFNLQCKIKVNKYEEEHFSTPLADDLWARGMEKEVRVLKPHDE</sequence>
<keyword evidence="2" id="KW-1185">Reference proteome</keyword>
<proteinExistence type="predicted"/>
<gene>
    <name evidence="1" type="ORF">CEXT_166121</name>
</gene>
<name>A0AAV4QJM3_CAEEX</name>
<evidence type="ECO:0000313" key="1">
    <source>
        <dbReference type="EMBL" id="GIY08412.1"/>
    </source>
</evidence>
<protein>
    <submittedName>
        <fullName evidence="1">Uncharacterized protein</fullName>
    </submittedName>
</protein>
<organism evidence="1 2">
    <name type="scientific">Caerostris extrusa</name>
    <name type="common">Bark spider</name>
    <name type="synonym">Caerostris bankana</name>
    <dbReference type="NCBI Taxonomy" id="172846"/>
    <lineage>
        <taxon>Eukaryota</taxon>
        <taxon>Metazoa</taxon>
        <taxon>Ecdysozoa</taxon>
        <taxon>Arthropoda</taxon>
        <taxon>Chelicerata</taxon>
        <taxon>Arachnida</taxon>
        <taxon>Araneae</taxon>
        <taxon>Araneomorphae</taxon>
        <taxon>Entelegynae</taxon>
        <taxon>Araneoidea</taxon>
        <taxon>Araneidae</taxon>
        <taxon>Caerostris</taxon>
    </lineage>
</organism>
<evidence type="ECO:0000313" key="2">
    <source>
        <dbReference type="Proteomes" id="UP001054945"/>
    </source>
</evidence>
<dbReference type="AlphaFoldDB" id="A0AAV4QJM3"/>
<reference evidence="1 2" key="1">
    <citation type="submission" date="2021-06" db="EMBL/GenBank/DDBJ databases">
        <title>Caerostris extrusa draft genome.</title>
        <authorList>
            <person name="Kono N."/>
            <person name="Arakawa K."/>
        </authorList>
    </citation>
    <scope>NUCLEOTIDE SEQUENCE [LARGE SCALE GENOMIC DNA]</scope>
</reference>
<dbReference type="Proteomes" id="UP001054945">
    <property type="component" value="Unassembled WGS sequence"/>
</dbReference>
<dbReference type="EMBL" id="BPLR01006242">
    <property type="protein sequence ID" value="GIY08412.1"/>
    <property type="molecule type" value="Genomic_DNA"/>
</dbReference>